<comment type="caution">
    <text evidence="1">The sequence shown here is derived from an EMBL/GenBank/DDBJ whole genome shotgun (WGS) entry which is preliminary data.</text>
</comment>
<gene>
    <name evidence="1" type="ORF">LCGC14_1789180</name>
</gene>
<dbReference type="AlphaFoldDB" id="A0A0F9GT14"/>
<sequence>MKYNNCESKDNINKVACMHYVGFLCEKCHNELKAKVEDVAWEYLRVRREGE</sequence>
<accession>A0A0F9GT14</accession>
<reference evidence="1" key="1">
    <citation type="journal article" date="2015" name="Nature">
        <title>Complex archaea that bridge the gap between prokaryotes and eukaryotes.</title>
        <authorList>
            <person name="Spang A."/>
            <person name="Saw J.H."/>
            <person name="Jorgensen S.L."/>
            <person name="Zaremba-Niedzwiedzka K."/>
            <person name="Martijn J."/>
            <person name="Lind A.E."/>
            <person name="van Eijk R."/>
            <person name="Schleper C."/>
            <person name="Guy L."/>
            <person name="Ettema T.J."/>
        </authorList>
    </citation>
    <scope>NUCLEOTIDE SEQUENCE</scope>
</reference>
<evidence type="ECO:0000313" key="1">
    <source>
        <dbReference type="EMBL" id="KKM01965.1"/>
    </source>
</evidence>
<protein>
    <submittedName>
        <fullName evidence="1">Uncharacterized protein</fullName>
    </submittedName>
</protein>
<organism evidence="1">
    <name type="scientific">marine sediment metagenome</name>
    <dbReference type="NCBI Taxonomy" id="412755"/>
    <lineage>
        <taxon>unclassified sequences</taxon>
        <taxon>metagenomes</taxon>
        <taxon>ecological metagenomes</taxon>
    </lineage>
</organism>
<dbReference type="EMBL" id="LAZR01017056">
    <property type="protein sequence ID" value="KKM01965.1"/>
    <property type="molecule type" value="Genomic_DNA"/>
</dbReference>
<name>A0A0F9GT14_9ZZZZ</name>
<proteinExistence type="predicted"/>